<comment type="caution">
    <text evidence="7">The sequence shown here is derived from an EMBL/GenBank/DDBJ whole genome shotgun (WGS) entry which is preliminary data.</text>
</comment>
<keyword evidence="4 6" id="KW-0472">Membrane</keyword>
<dbReference type="InterPro" id="IPR018819">
    <property type="entry name" value="Nur1/Mug154"/>
</dbReference>
<dbReference type="EMBL" id="JAPDFR010000003">
    <property type="protein sequence ID" value="KAK0388517.1"/>
    <property type="molecule type" value="Genomic_DNA"/>
</dbReference>
<name>A0AA39L8Y9_SARSR</name>
<dbReference type="GO" id="GO:0012505">
    <property type="term" value="C:endomembrane system"/>
    <property type="evidence" value="ECO:0007669"/>
    <property type="project" value="UniProtKB-SubCell"/>
</dbReference>
<sequence>MPRLVRRKPLMERVSAMLNPMDYLLWLSEELETRDWNSDVVGTQLGVAMNFLLLICRANTGGSAAGDDIFRDESGSGWLSFLMYPLLWILVSFSFSNAFYTLIRTRKYRLFEADVEVKPSTPSVRRVNVDSSPGSNSPLRYIADMITPESAASRAHPDKTKDVWELSVWDPLPISLRLFCLFSPGHVLVYLLFFPLASLDPRPSVTVFNALMMQIILSAQMLFLTTRFAQQAKDNAIVQKEVMHEYDTKFVHPRLHPIVRDVGTQFSSEDSGEPLVEVGTPATLIKRSFFTKPNPNYASHVTQDTEPATHSNVMRPQMFTPPTTSRRSDSFTPAFSQRASASRKSLPAGYTPFGATATTTSNTTGTNFGGHMGAYSHQKSPLKKTISMNDMNDHEAASPRNSREMAAYEQKRAVRQSSPTKAPNPWASMPSIRDLAPQNQGARQRGAPYERYPARF</sequence>
<dbReference type="AlphaFoldDB" id="A0AA39L8Y9"/>
<feature type="compositionally biased region" description="Polar residues" evidence="5">
    <location>
        <begin position="312"/>
        <end position="343"/>
    </location>
</feature>
<dbReference type="Proteomes" id="UP001175261">
    <property type="component" value="Unassembled WGS sequence"/>
</dbReference>
<comment type="subcellular location">
    <subcellularLocation>
        <location evidence="1">Endomembrane system</location>
        <topology evidence="1">Multi-pass membrane protein</topology>
    </subcellularLocation>
</comment>
<dbReference type="GO" id="GO:0007096">
    <property type="term" value="P:regulation of exit from mitosis"/>
    <property type="evidence" value="ECO:0007669"/>
    <property type="project" value="TreeGrafter"/>
</dbReference>
<feature type="transmembrane region" description="Helical" evidence="6">
    <location>
        <begin position="174"/>
        <end position="193"/>
    </location>
</feature>
<evidence type="ECO:0000256" key="4">
    <source>
        <dbReference type="ARBA" id="ARBA00023136"/>
    </source>
</evidence>
<dbReference type="Pfam" id="PF10332">
    <property type="entry name" value="DUF2418"/>
    <property type="match status" value="1"/>
</dbReference>
<evidence type="ECO:0008006" key="9">
    <source>
        <dbReference type="Google" id="ProtNLM"/>
    </source>
</evidence>
<evidence type="ECO:0000256" key="1">
    <source>
        <dbReference type="ARBA" id="ARBA00004127"/>
    </source>
</evidence>
<keyword evidence="2 6" id="KW-0812">Transmembrane</keyword>
<gene>
    <name evidence="7" type="ORF">NLU13_4760</name>
</gene>
<protein>
    <recommendedName>
        <fullName evidence="9">Meiotically up-regulated gene 154 protein</fullName>
    </recommendedName>
</protein>
<feature type="region of interest" description="Disordered" evidence="5">
    <location>
        <begin position="410"/>
        <end position="456"/>
    </location>
</feature>
<feature type="transmembrane region" description="Helical" evidence="6">
    <location>
        <begin position="205"/>
        <end position="224"/>
    </location>
</feature>
<proteinExistence type="predicted"/>
<evidence type="ECO:0000256" key="3">
    <source>
        <dbReference type="ARBA" id="ARBA00022989"/>
    </source>
</evidence>
<evidence type="ECO:0000256" key="6">
    <source>
        <dbReference type="SAM" id="Phobius"/>
    </source>
</evidence>
<evidence type="ECO:0000313" key="7">
    <source>
        <dbReference type="EMBL" id="KAK0388517.1"/>
    </source>
</evidence>
<evidence type="ECO:0000313" key="8">
    <source>
        <dbReference type="Proteomes" id="UP001175261"/>
    </source>
</evidence>
<reference evidence="7" key="1">
    <citation type="submission" date="2022-10" db="EMBL/GenBank/DDBJ databases">
        <title>Determination and structural analysis of whole genome sequence of Sarocladium strictum F4-1.</title>
        <authorList>
            <person name="Hu L."/>
            <person name="Jiang Y."/>
        </authorList>
    </citation>
    <scope>NUCLEOTIDE SEQUENCE</scope>
    <source>
        <strain evidence="7">F4-1</strain>
    </source>
</reference>
<dbReference type="GO" id="GO:0043007">
    <property type="term" value="P:maintenance of rDNA"/>
    <property type="evidence" value="ECO:0007669"/>
    <property type="project" value="TreeGrafter"/>
</dbReference>
<dbReference type="PANTHER" id="PTHR28293:SF1">
    <property type="entry name" value="NUCLEAR RIM PROTEIN 1"/>
    <property type="match status" value="1"/>
</dbReference>
<evidence type="ECO:0000256" key="5">
    <source>
        <dbReference type="SAM" id="MobiDB-lite"/>
    </source>
</evidence>
<feature type="transmembrane region" description="Helical" evidence="6">
    <location>
        <begin position="81"/>
        <end position="103"/>
    </location>
</feature>
<evidence type="ECO:0000256" key="2">
    <source>
        <dbReference type="ARBA" id="ARBA00022692"/>
    </source>
</evidence>
<feature type="compositionally biased region" description="Low complexity" evidence="5">
    <location>
        <begin position="347"/>
        <end position="366"/>
    </location>
</feature>
<keyword evidence="3 6" id="KW-1133">Transmembrane helix</keyword>
<feature type="region of interest" description="Disordered" evidence="5">
    <location>
        <begin position="312"/>
        <end position="379"/>
    </location>
</feature>
<organism evidence="7 8">
    <name type="scientific">Sarocladium strictum</name>
    <name type="common">Black bundle disease fungus</name>
    <name type="synonym">Acremonium strictum</name>
    <dbReference type="NCBI Taxonomy" id="5046"/>
    <lineage>
        <taxon>Eukaryota</taxon>
        <taxon>Fungi</taxon>
        <taxon>Dikarya</taxon>
        <taxon>Ascomycota</taxon>
        <taxon>Pezizomycotina</taxon>
        <taxon>Sordariomycetes</taxon>
        <taxon>Hypocreomycetidae</taxon>
        <taxon>Hypocreales</taxon>
        <taxon>Sarocladiaceae</taxon>
        <taxon>Sarocladium</taxon>
    </lineage>
</organism>
<dbReference type="PANTHER" id="PTHR28293">
    <property type="entry name" value="NUCLEAR RIM PROTEIN 1"/>
    <property type="match status" value="1"/>
</dbReference>
<accession>A0AA39L8Y9</accession>
<keyword evidence="8" id="KW-1185">Reference proteome</keyword>